<feature type="coiled-coil region" evidence="1">
    <location>
        <begin position="248"/>
        <end position="282"/>
    </location>
</feature>
<evidence type="ECO:0000313" key="3">
    <source>
        <dbReference type="EMBL" id="KAF4960335.1"/>
    </source>
</evidence>
<feature type="region of interest" description="Disordered" evidence="2">
    <location>
        <begin position="1"/>
        <end position="21"/>
    </location>
</feature>
<dbReference type="Proteomes" id="UP000604273">
    <property type="component" value="Unassembled WGS sequence"/>
</dbReference>
<organism evidence="3 4">
    <name type="scientific">Fusarium gaditjirri</name>
    <dbReference type="NCBI Taxonomy" id="282569"/>
    <lineage>
        <taxon>Eukaryota</taxon>
        <taxon>Fungi</taxon>
        <taxon>Dikarya</taxon>
        <taxon>Ascomycota</taxon>
        <taxon>Pezizomycotina</taxon>
        <taxon>Sordariomycetes</taxon>
        <taxon>Hypocreomycetidae</taxon>
        <taxon>Hypocreales</taxon>
        <taxon>Nectriaceae</taxon>
        <taxon>Fusarium</taxon>
        <taxon>Fusarium nisikadoi species complex</taxon>
    </lineage>
</organism>
<reference evidence="3" key="2">
    <citation type="submission" date="2020-05" db="EMBL/GenBank/DDBJ databases">
        <authorList>
            <person name="Kim H.-S."/>
            <person name="Proctor R.H."/>
            <person name="Brown D.W."/>
        </authorList>
    </citation>
    <scope>NUCLEOTIDE SEQUENCE</scope>
    <source>
        <strain evidence="3">NRRL 45417</strain>
    </source>
</reference>
<feature type="region of interest" description="Disordered" evidence="2">
    <location>
        <begin position="63"/>
        <end position="85"/>
    </location>
</feature>
<feature type="region of interest" description="Disordered" evidence="2">
    <location>
        <begin position="146"/>
        <end position="244"/>
    </location>
</feature>
<proteinExistence type="predicted"/>
<comment type="caution">
    <text evidence="3">The sequence shown here is derived from an EMBL/GenBank/DDBJ whole genome shotgun (WGS) entry which is preliminary data.</text>
</comment>
<reference evidence="3" key="1">
    <citation type="journal article" date="2020" name="BMC Genomics">
        <title>Correction to: Identification and distribution of gene clusters required for synthesis of sphingolipid metabolism inhibitors in diverse species of the filamentous fungus Fusarium.</title>
        <authorList>
            <person name="Kim H.S."/>
            <person name="Lohmar J.M."/>
            <person name="Busman M."/>
            <person name="Brown D.W."/>
            <person name="Naumann T.A."/>
            <person name="Divon H.H."/>
            <person name="Lysoe E."/>
            <person name="Uhlig S."/>
            <person name="Proctor R.H."/>
        </authorList>
    </citation>
    <scope>NUCLEOTIDE SEQUENCE</scope>
    <source>
        <strain evidence="3">NRRL 45417</strain>
    </source>
</reference>
<feature type="compositionally biased region" description="Basic and acidic residues" evidence="2">
    <location>
        <begin position="209"/>
        <end position="233"/>
    </location>
</feature>
<keyword evidence="1" id="KW-0175">Coiled coil</keyword>
<keyword evidence="4" id="KW-1185">Reference proteome</keyword>
<name>A0A8H4X3R6_9HYPO</name>
<dbReference type="OrthoDB" id="5093794at2759"/>
<dbReference type="EMBL" id="JABFAI010000024">
    <property type="protein sequence ID" value="KAF4960335.1"/>
    <property type="molecule type" value="Genomic_DNA"/>
</dbReference>
<evidence type="ECO:0000256" key="2">
    <source>
        <dbReference type="SAM" id="MobiDB-lite"/>
    </source>
</evidence>
<evidence type="ECO:0000256" key="1">
    <source>
        <dbReference type="SAM" id="Coils"/>
    </source>
</evidence>
<gene>
    <name evidence="3" type="ORF">FGADI_982</name>
</gene>
<accession>A0A8H4X3R6</accession>
<evidence type="ECO:0000313" key="4">
    <source>
        <dbReference type="Proteomes" id="UP000604273"/>
    </source>
</evidence>
<protein>
    <submittedName>
        <fullName evidence="3">Uncharacterized protein</fullName>
    </submittedName>
</protein>
<dbReference type="AlphaFoldDB" id="A0A8H4X3R6"/>
<sequence length="282" mass="32735">MSNKNLHPLPDAHSFTTKSEEDAMERFEEIIFKVFKLEVEKERDRRRIYKLSGGRDELKEILESTMKREEESKRKGNETQRQKSAELARLCKRELGKHHEEISRLEKRVVGLNGRLLELKELRNAEKMRYNSEVEFKDIMVENGAPESIINSGGPKEMPEPIPKNQQNLQGKPWGSQCKSEQVQSDEDDSKENKPFKGEANGKSAKKVRFQEDAQRKDSEKKESLNKDNHNEHAPTSSNISLWDGETIKEMERCLNDAEANLKIVQKRLKKLEHKKKALLAE</sequence>